<dbReference type="AlphaFoldDB" id="A0A8K0NJS1"/>
<protein>
    <submittedName>
        <fullName evidence="2">Uncharacterized protein</fullName>
    </submittedName>
</protein>
<proteinExistence type="predicted"/>
<keyword evidence="3" id="KW-1185">Reference proteome</keyword>
<dbReference type="EMBL" id="SRPY01000010">
    <property type="protein sequence ID" value="KAG5930512.1"/>
    <property type="molecule type" value="Genomic_DNA"/>
</dbReference>
<evidence type="ECO:0000313" key="3">
    <source>
        <dbReference type="Proteomes" id="UP000811619"/>
    </source>
</evidence>
<sequence length="79" mass="8844">MLNVFIGSIGLSIYGKSPYLKSGYARGRGNTNNGKVRFLNLLKKIEENWRSDGKSAQVWNPESMESEKGKPLRRGVRTG</sequence>
<comment type="caution">
    <text evidence="2">The sequence shown here is derived from an EMBL/GenBank/DDBJ whole genome shotgun (WGS) entry which is preliminary data.</text>
</comment>
<name>A0A8K0NJS1_9HYPO</name>
<evidence type="ECO:0000256" key="1">
    <source>
        <dbReference type="SAM" id="MobiDB-lite"/>
    </source>
</evidence>
<organism evidence="2 3">
    <name type="scientific">Claviceps africana</name>
    <dbReference type="NCBI Taxonomy" id="83212"/>
    <lineage>
        <taxon>Eukaryota</taxon>
        <taxon>Fungi</taxon>
        <taxon>Dikarya</taxon>
        <taxon>Ascomycota</taxon>
        <taxon>Pezizomycotina</taxon>
        <taxon>Sordariomycetes</taxon>
        <taxon>Hypocreomycetidae</taxon>
        <taxon>Hypocreales</taxon>
        <taxon>Clavicipitaceae</taxon>
        <taxon>Claviceps</taxon>
    </lineage>
</organism>
<dbReference type="Proteomes" id="UP000811619">
    <property type="component" value="Unassembled WGS sequence"/>
</dbReference>
<feature type="region of interest" description="Disordered" evidence="1">
    <location>
        <begin position="56"/>
        <end position="79"/>
    </location>
</feature>
<accession>A0A8K0NJS1</accession>
<evidence type="ECO:0000313" key="2">
    <source>
        <dbReference type="EMBL" id="KAG5930512.1"/>
    </source>
</evidence>
<gene>
    <name evidence="2" type="ORF">E4U42_000042</name>
</gene>
<reference evidence="2" key="1">
    <citation type="journal article" date="2020" name="bioRxiv">
        <title>Whole genome comparisons of ergot fungi reveals the divergence and evolution of species within the genus Claviceps are the result of varying mechanisms driving genome evolution and host range expansion.</title>
        <authorList>
            <person name="Wyka S.A."/>
            <person name="Mondo S.J."/>
            <person name="Liu M."/>
            <person name="Dettman J."/>
            <person name="Nalam V."/>
            <person name="Broders K.D."/>
        </authorList>
    </citation>
    <scope>NUCLEOTIDE SEQUENCE</scope>
    <source>
        <strain evidence="2">CCC 489</strain>
    </source>
</reference>